<comment type="caution">
    <text evidence="4">Lacks conserved residue(s) required for the propagation of feature annotation.</text>
</comment>
<organism evidence="6 7">
    <name type="scientific">Caloramator quimbayensis</name>
    <dbReference type="NCBI Taxonomy" id="1147123"/>
    <lineage>
        <taxon>Bacteria</taxon>
        <taxon>Bacillati</taxon>
        <taxon>Bacillota</taxon>
        <taxon>Clostridia</taxon>
        <taxon>Eubacteriales</taxon>
        <taxon>Clostridiaceae</taxon>
        <taxon>Caloramator</taxon>
    </lineage>
</organism>
<protein>
    <recommendedName>
        <fullName evidence="4">5-methylthioadenosine/S-adenosylhomocysteine deaminase</fullName>
        <shortName evidence="4">MTA/SAH deaminase</shortName>
        <ecNumber evidence="4">3.5.4.28</ecNumber>
        <ecNumber evidence="4">3.5.4.31</ecNumber>
    </recommendedName>
</protein>
<dbReference type="FunFam" id="3.20.20.140:FF:000014">
    <property type="entry name" value="5-methylthioadenosine/S-adenosylhomocysteine deaminase"/>
    <property type="match status" value="1"/>
</dbReference>
<dbReference type="InterPro" id="IPR050287">
    <property type="entry name" value="MTA/SAH_deaminase"/>
</dbReference>
<proteinExistence type="inferred from homology"/>
<comment type="cofactor">
    <cofactor evidence="4">
        <name>Zn(2+)</name>
        <dbReference type="ChEBI" id="CHEBI:29105"/>
    </cofactor>
    <text evidence="4">Binds 1 zinc ion per subunit.</text>
</comment>
<sequence length="428" mass="47727">MNILIKNAYIITMNEKEEIFENADLAIENDRIKYVNDVPSDFKADKIIDGSKKAVLPGLINAHTHMAMSLFRNYADDLPLHEWLTQKIWPIEDKLTGEDVYYGTMLSIVESIKSGVTCFSDMYFFMDDTAKAALESGIRARLAWGMIGSRADDDSRFDITKRFYSDWQGKGDGRITIMAGPHAPYTCSPEYLKRVADFVKEMSLSVHIHLSESKREVEENYEKYGKSPIKHVYDIGIFDVPVTAAHCVHLSDEDIDILKEKNVSVVYNPGSNLKLGNGFAPVVKLLEKGVNVALGTDGSSSNNNVNMFEEINLAAILNKGVTGNPTVVPAIEALKMATINGAKALCMDKDLGSIEVDKKADIIIVDMNKPHFYPIHDVVSSMAYTAQGSDVETVIINGNIVMENYEIKTVDVEKLYYNVERCINRLIG</sequence>
<comment type="catalytic activity">
    <reaction evidence="4">
        <text>S-adenosyl-L-homocysteine + H2O + H(+) = S-inosyl-L-homocysteine + NH4(+)</text>
        <dbReference type="Rhea" id="RHEA:20716"/>
        <dbReference type="ChEBI" id="CHEBI:15377"/>
        <dbReference type="ChEBI" id="CHEBI:15378"/>
        <dbReference type="ChEBI" id="CHEBI:28938"/>
        <dbReference type="ChEBI" id="CHEBI:57856"/>
        <dbReference type="ChEBI" id="CHEBI:57985"/>
        <dbReference type="EC" id="3.5.4.28"/>
    </reaction>
</comment>
<dbReference type="SUPFAM" id="SSF51338">
    <property type="entry name" value="Composite domain of metallo-dependent hydrolases"/>
    <property type="match status" value="1"/>
</dbReference>
<dbReference type="STRING" id="1147123.SAMN05443428_10231"/>
<dbReference type="InterPro" id="IPR006680">
    <property type="entry name" value="Amidohydro-rel"/>
</dbReference>
<gene>
    <name evidence="4" type="primary">mtaD</name>
    <name evidence="6" type="ORF">SAMN05443428_10231</name>
</gene>
<feature type="binding site" evidence="4">
    <location>
        <position position="209"/>
    </location>
    <ligand>
        <name>Zn(2+)</name>
        <dbReference type="ChEBI" id="CHEBI:29105"/>
    </ligand>
</feature>
<comment type="similarity">
    <text evidence="4">Belongs to the metallo-dependent hydrolases superfamily. MTA/SAH deaminase family.</text>
</comment>
<keyword evidence="2 4" id="KW-0378">Hydrolase</keyword>
<evidence type="ECO:0000259" key="5">
    <source>
        <dbReference type="Pfam" id="PF01979"/>
    </source>
</evidence>
<dbReference type="AlphaFoldDB" id="A0A1T4WJL0"/>
<comment type="function">
    <text evidence="4">Catalyzes the deamination of 5-methylthioadenosine and S-adenosyl-L-homocysteine into 5-methylthioinosine and S-inosyl-L-homocysteine, respectively. Is also able to deaminate adenosine.</text>
</comment>
<evidence type="ECO:0000256" key="1">
    <source>
        <dbReference type="ARBA" id="ARBA00022723"/>
    </source>
</evidence>
<keyword evidence="1 4" id="KW-0479">Metal-binding</keyword>
<dbReference type="CDD" id="cd01298">
    <property type="entry name" value="ATZ_TRZ_like"/>
    <property type="match status" value="1"/>
</dbReference>
<dbReference type="GO" id="GO:0090614">
    <property type="term" value="F:5'-methylthioadenosine deaminase activity"/>
    <property type="evidence" value="ECO:0007669"/>
    <property type="project" value="UniProtKB-UniRule"/>
</dbReference>
<dbReference type="EC" id="3.5.4.28" evidence="4"/>
<feature type="binding site" evidence="4">
    <location>
        <position position="297"/>
    </location>
    <ligand>
        <name>Zn(2+)</name>
        <dbReference type="ChEBI" id="CHEBI:29105"/>
    </ligand>
</feature>
<dbReference type="HAMAP" id="MF_01281">
    <property type="entry name" value="MTA_SAH_deamin"/>
    <property type="match status" value="1"/>
</dbReference>
<dbReference type="EMBL" id="FUYH01000002">
    <property type="protein sequence ID" value="SKA77512.1"/>
    <property type="molecule type" value="Genomic_DNA"/>
</dbReference>
<dbReference type="RefSeq" id="WP_078695337.1">
    <property type="nucleotide sequence ID" value="NZ_FUYH01000002.1"/>
</dbReference>
<feature type="domain" description="Amidohydrolase-related" evidence="5">
    <location>
        <begin position="55"/>
        <end position="401"/>
    </location>
</feature>
<keyword evidence="7" id="KW-1185">Reference proteome</keyword>
<dbReference type="EC" id="3.5.4.31" evidence="4"/>
<feature type="binding site" evidence="4">
    <location>
        <position position="182"/>
    </location>
    <ligand>
        <name>substrate</name>
    </ligand>
</feature>
<keyword evidence="3 4" id="KW-0862">Zinc</keyword>
<dbReference type="InterPro" id="IPR032466">
    <property type="entry name" value="Metal_Hydrolase"/>
</dbReference>
<feature type="binding site" evidence="4">
    <location>
        <position position="92"/>
    </location>
    <ligand>
        <name>substrate</name>
    </ligand>
</feature>
<accession>A0A1T4WJL0</accession>
<dbReference type="Gene3D" id="3.20.20.140">
    <property type="entry name" value="Metal-dependent hydrolases"/>
    <property type="match status" value="1"/>
</dbReference>
<dbReference type="Gene3D" id="2.30.40.10">
    <property type="entry name" value="Urease, subunit C, domain 1"/>
    <property type="match status" value="1"/>
</dbReference>
<dbReference type="Pfam" id="PF01979">
    <property type="entry name" value="Amidohydro_1"/>
    <property type="match status" value="1"/>
</dbReference>
<dbReference type="Proteomes" id="UP000190105">
    <property type="component" value="Unassembled WGS sequence"/>
</dbReference>
<evidence type="ECO:0000256" key="2">
    <source>
        <dbReference type="ARBA" id="ARBA00022801"/>
    </source>
</evidence>
<dbReference type="OrthoDB" id="9807210at2"/>
<feature type="binding site" evidence="4">
    <location>
        <position position="212"/>
    </location>
    <ligand>
        <name>substrate</name>
    </ligand>
</feature>
<dbReference type="PANTHER" id="PTHR43794">
    <property type="entry name" value="AMINOHYDROLASE SSNA-RELATED"/>
    <property type="match status" value="1"/>
</dbReference>
<feature type="binding site" evidence="4">
    <location>
        <position position="63"/>
    </location>
    <ligand>
        <name>Zn(2+)</name>
        <dbReference type="ChEBI" id="CHEBI:29105"/>
    </ligand>
</feature>
<dbReference type="SUPFAM" id="SSF51556">
    <property type="entry name" value="Metallo-dependent hydrolases"/>
    <property type="match status" value="1"/>
</dbReference>
<evidence type="ECO:0000313" key="7">
    <source>
        <dbReference type="Proteomes" id="UP000190105"/>
    </source>
</evidence>
<reference evidence="7" key="1">
    <citation type="submission" date="2017-02" db="EMBL/GenBank/DDBJ databases">
        <authorList>
            <person name="Varghese N."/>
            <person name="Submissions S."/>
        </authorList>
    </citation>
    <scope>NUCLEOTIDE SEQUENCE [LARGE SCALE GENOMIC DNA]</scope>
    <source>
        <strain evidence="7">USBA 833</strain>
    </source>
</reference>
<name>A0A1T4WJL0_9CLOT</name>
<feature type="binding site" evidence="4">
    <location>
        <position position="65"/>
    </location>
    <ligand>
        <name>Zn(2+)</name>
        <dbReference type="ChEBI" id="CHEBI:29105"/>
    </ligand>
</feature>
<evidence type="ECO:0000256" key="4">
    <source>
        <dbReference type="HAMAP-Rule" id="MF_01281"/>
    </source>
</evidence>
<feature type="binding site" evidence="4">
    <location>
        <position position="297"/>
    </location>
    <ligand>
        <name>substrate</name>
    </ligand>
</feature>
<dbReference type="GO" id="GO:0046872">
    <property type="term" value="F:metal ion binding"/>
    <property type="evidence" value="ECO:0007669"/>
    <property type="project" value="UniProtKB-KW"/>
</dbReference>
<dbReference type="InterPro" id="IPR011059">
    <property type="entry name" value="Metal-dep_hydrolase_composite"/>
</dbReference>
<evidence type="ECO:0000313" key="6">
    <source>
        <dbReference type="EMBL" id="SKA77512.1"/>
    </source>
</evidence>
<comment type="catalytic activity">
    <reaction evidence="4">
        <text>S-methyl-5'-thioadenosine + H2O + H(+) = S-methyl-5'-thioinosine + NH4(+)</text>
        <dbReference type="Rhea" id="RHEA:25025"/>
        <dbReference type="ChEBI" id="CHEBI:15377"/>
        <dbReference type="ChEBI" id="CHEBI:15378"/>
        <dbReference type="ChEBI" id="CHEBI:17509"/>
        <dbReference type="ChEBI" id="CHEBI:28938"/>
        <dbReference type="ChEBI" id="CHEBI:48595"/>
        <dbReference type="EC" id="3.5.4.31"/>
    </reaction>
</comment>
<evidence type="ECO:0000256" key="3">
    <source>
        <dbReference type="ARBA" id="ARBA00022833"/>
    </source>
</evidence>
<dbReference type="InterPro" id="IPR023512">
    <property type="entry name" value="Deaminase_MtaD/DadD"/>
</dbReference>
<dbReference type="GO" id="GO:0050270">
    <property type="term" value="F:S-adenosylhomocysteine deaminase activity"/>
    <property type="evidence" value="ECO:0007669"/>
    <property type="project" value="UniProtKB-UniRule"/>
</dbReference>
<dbReference type="PANTHER" id="PTHR43794:SF11">
    <property type="entry name" value="AMIDOHYDROLASE-RELATED DOMAIN-CONTAINING PROTEIN"/>
    <property type="match status" value="1"/>
</dbReference>